<accession>A0A0B6YYE3</accession>
<protein>
    <submittedName>
        <fullName evidence="1">Uncharacterized protein</fullName>
    </submittedName>
</protein>
<organism evidence="1">
    <name type="scientific">Arion vulgaris</name>
    <dbReference type="NCBI Taxonomy" id="1028688"/>
    <lineage>
        <taxon>Eukaryota</taxon>
        <taxon>Metazoa</taxon>
        <taxon>Spiralia</taxon>
        <taxon>Lophotrochozoa</taxon>
        <taxon>Mollusca</taxon>
        <taxon>Gastropoda</taxon>
        <taxon>Heterobranchia</taxon>
        <taxon>Euthyneura</taxon>
        <taxon>Panpulmonata</taxon>
        <taxon>Eupulmonata</taxon>
        <taxon>Stylommatophora</taxon>
        <taxon>Helicina</taxon>
        <taxon>Arionoidea</taxon>
        <taxon>Arionidae</taxon>
        <taxon>Arion</taxon>
    </lineage>
</organism>
<name>A0A0B6YYE3_9EUPU</name>
<feature type="non-terminal residue" evidence="1">
    <location>
        <position position="53"/>
    </location>
</feature>
<proteinExistence type="predicted"/>
<reference evidence="1" key="1">
    <citation type="submission" date="2014-12" db="EMBL/GenBank/DDBJ databases">
        <title>Insight into the proteome of Arion vulgaris.</title>
        <authorList>
            <person name="Aradska J."/>
            <person name="Bulat T."/>
            <person name="Smidak R."/>
            <person name="Sarate P."/>
            <person name="Gangsoo J."/>
            <person name="Sialana F."/>
            <person name="Bilban M."/>
            <person name="Lubec G."/>
        </authorList>
    </citation>
    <scope>NUCLEOTIDE SEQUENCE</scope>
    <source>
        <tissue evidence="1">Skin</tissue>
    </source>
</reference>
<evidence type="ECO:0000313" key="1">
    <source>
        <dbReference type="EMBL" id="CEK60470.1"/>
    </source>
</evidence>
<dbReference type="EMBL" id="HACG01013605">
    <property type="protein sequence ID" value="CEK60470.1"/>
    <property type="molecule type" value="Transcribed_RNA"/>
</dbReference>
<dbReference type="AlphaFoldDB" id="A0A0B6YYE3"/>
<gene>
    <name evidence="1" type="primary">ORF39476</name>
</gene>
<sequence>MVPESHKQQQITKRQLVIYTTNTQIPDKQNTTYDSIKQQRLYNSHLQTRETSI</sequence>